<organism evidence="6 7">
    <name type="scientific">Hondaea fermentalgiana</name>
    <dbReference type="NCBI Taxonomy" id="2315210"/>
    <lineage>
        <taxon>Eukaryota</taxon>
        <taxon>Sar</taxon>
        <taxon>Stramenopiles</taxon>
        <taxon>Bigyra</taxon>
        <taxon>Labyrinthulomycetes</taxon>
        <taxon>Thraustochytrida</taxon>
        <taxon>Thraustochytriidae</taxon>
        <taxon>Hondaea</taxon>
    </lineage>
</organism>
<keyword evidence="3 6" id="KW-0418">Kinase</keyword>
<feature type="domain" description="Protein kinase" evidence="5">
    <location>
        <begin position="1"/>
        <end position="193"/>
    </location>
</feature>
<reference evidence="6 7" key="1">
    <citation type="submission" date="2017-12" db="EMBL/GenBank/DDBJ databases">
        <title>Sequencing, de novo assembly and annotation of complete genome of a new Thraustochytrid species, strain FCC1311.</title>
        <authorList>
            <person name="Sedici K."/>
            <person name="Godart F."/>
            <person name="Aiese Cigliano R."/>
            <person name="Sanseverino W."/>
            <person name="Barakat M."/>
            <person name="Ortet P."/>
            <person name="Marechal E."/>
            <person name="Cagnac O."/>
            <person name="Amato A."/>
        </authorList>
    </citation>
    <scope>NUCLEOTIDE SEQUENCE [LARGE SCALE GENOMIC DNA]</scope>
</reference>
<dbReference type="Pfam" id="PF23744">
    <property type="entry name" value="ARM_LRRK2"/>
    <property type="match status" value="1"/>
</dbReference>
<keyword evidence="2" id="KW-0547">Nucleotide-binding</keyword>
<proteinExistence type="predicted"/>
<dbReference type="AlphaFoldDB" id="A0A2R5GUL0"/>
<evidence type="ECO:0000256" key="1">
    <source>
        <dbReference type="ARBA" id="ARBA00022679"/>
    </source>
</evidence>
<dbReference type="SMART" id="SM00220">
    <property type="entry name" value="S_TKc"/>
    <property type="match status" value="1"/>
</dbReference>
<sequence length="551" mass="60379">MDKCDMSLDDLLYESETDATLALTLDEKEAVLREIARGLEYLHGKLVVHRDLKPANILLSRDLGLVKLADFGLATQLEANSSIADTVSSVGTPAYMAPEVLQAPARWTTRADIYAFGIVMWEVYHGKSPFEHSVRSISDLETRVLNRERPLVSENVDVRLWVVRLMEKCWAHDPQERPRASEILQTFQDRKNVRQSTRLIRGLVSACPRSRGGRNGVEDASIELVQGLVRDLSDVTGNLARTLDAIRNILEQEYDAKGSDVLRAQALSCGIVVSTKRIVEHSTDPDILAKALWALRFALTGESGTSFRVAAIQEHDLGSSVIEVFQAFRDHEDLQAAACGFVIPVTFDSDRNEVILVQELGVGKEIAAAMRKHPESESVQNYACGALWNLAANARNKEILGQDVKLVKEIVAAMRKHLESESVQSKACSALANLAANDRNEVILVQELKVGREIVAAMRKHSGSEIVQEKACGALWSLAAKNARNQEILGQELKVGKGIVAAMRKHPGSEAVQKQACGALGNLACNSTGGSLHLREVARLAAVGLFPVPYF</sequence>
<dbReference type="SUPFAM" id="SSF48371">
    <property type="entry name" value="ARM repeat"/>
    <property type="match status" value="1"/>
</dbReference>
<dbReference type="SUPFAM" id="SSF56112">
    <property type="entry name" value="Protein kinase-like (PK-like)"/>
    <property type="match status" value="1"/>
</dbReference>
<dbReference type="Gene3D" id="1.10.510.10">
    <property type="entry name" value="Transferase(Phosphotransferase) domain 1"/>
    <property type="match status" value="1"/>
</dbReference>
<dbReference type="PROSITE" id="PS50011">
    <property type="entry name" value="PROTEIN_KINASE_DOM"/>
    <property type="match status" value="1"/>
</dbReference>
<dbReference type="PROSITE" id="PS00108">
    <property type="entry name" value="PROTEIN_KINASE_ST"/>
    <property type="match status" value="1"/>
</dbReference>
<dbReference type="InterPro" id="IPR008271">
    <property type="entry name" value="Ser/Thr_kinase_AS"/>
</dbReference>
<dbReference type="OrthoDB" id="49336at2759"/>
<keyword evidence="7" id="KW-1185">Reference proteome</keyword>
<keyword evidence="4" id="KW-0067">ATP-binding</keyword>
<dbReference type="InParanoid" id="A0A2R5GUL0"/>
<dbReference type="Proteomes" id="UP000241890">
    <property type="component" value="Unassembled WGS sequence"/>
</dbReference>
<evidence type="ECO:0000256" key="4">
    <source>
        <dbReference type="ARBA" id="ARBA00022840"/>
    </source>
</evidence>
<dbReference type="Gene3D" id="1.25.10.10">
    <property type="entry name" value="Leucine-rich Repeat Variant"/>
    <property type="match status" value="1"/>
</dbReference>
<dbReference type="EMBL" id="BEYU01000199">
    <property type="protein sequence ID" value="GBG34542.1"/>
    <property type="molecule type" value="Genomic_DNA"/>
</dbReference>
<protein>
    <submittedName>
        <fullName evidence="6">Protein kinase, putative</fullName>
    </submittedName>
</protein>
<dbReference type="InterPro" id="IPR056597">
    <property type="entry name" value="ARM_LRRK2"/>
</dbReference>
<accession>A0A2R5GUL0</accession>
<evidence type="ECO:0000259" key="5">
    <source>
        <dbReference type="PROSITE" id="PS50011"/>
    </source>
</evidence>
<name>A0A2R5GUL0_9STRA</name>
<dbReference type="GO" id="GO:0005524">
    <property type="term" value="F:ATP binding"/>
    <property type="evidence" value="ECO:0007669"/>
    <property type="project" value="UniProtKB-KW"/>
</dbReference>
<evidence type="ECO:0000256" key="2">
    <source>
        <dbReference type="ARBA" id="ARBA00022741"/>
    </source>
</evidence>
<dbReference type="PANTHER" id="PTHR44329">
    <property type="entry name" value="SERINE/THREONINE-PROTEIN KINASE TNNI3K-RELATED"/>
    <property type="match status" value="1"/>
</dbReference>
<dbReference type="GO" id="GO:0004674">
    <property type="term" value="F:protein serine/threonine kinase activity"/>
    <property type="evidence" value="ECO:0007669"/>
    <property type="project" value="TreeGrafter"/>
</dbReference>
<evidence type="ECO:0000256" key="3">
    <source>
        <dbReference type="ARBA" id="ARBA00022777"/>
    </source>
</evidence>
<keyword evidence="1" id="KW-0808">Transferase</keyword>
<dbReference type="Pfam" id="PF00069">
    <property type="entry name" value="Pkinase"/>
    <property type="match status" value="1"/>
</dbReference>
<comment type="caution">
    <text evidence="6">The sequence shown here is derived from an EMBL/GenBank/DDBJ whole genome shotgun (WGS) entry which is preliminary data.</text>
</comment>
<dbReference type="InterPro" id="IPR011989">
    <property type="entry name" value="ARM-like"/>
</dbReference>
<dbReference type="InterPro" id="IPR016024">
    <property type="entry name" value="ARM-type_fold"/>
</dbReference>
<evidence type="ECO:0000313" key="6">
    <source>
        <dbReference type="EMBL" id="GBG34542.1"/>
    </source>
</evidence>
<evidence type="ECO:0000313" key="7">
    <source>
        <dbReference type="Proteomes" id="UP000241890"/>
    </source>
</evidence>
<dbReference type="PANTHER" id="PTHR44329:SF288">
    <property type="entry name" value="MITOGEN-ACTIVATED PROTEIN KINASE KINASE KINASE 20"/>
    <property type="match status" value="1"/>
</dbReference>
<dbReference type="InterPro" id="IPR000225">
    <property type="entry name" value="Armadillo"/>
</dbReference>
<dbReference type="InterPro" id="IPR000719">
    <property type="entry name" value="Prot_kinase_dom"/>
</dbReference>
<gene>
    <name evidence="6" type="ORF">FCC1311_107662</name>
</gene>
<dbReference type="InterPro" id="IPR011009">
    <property type="entry name" value="Kinase-like_dom_sf"/>
</dbReference>
<dbReference type="SMART" id="SM00185">
    <property type="entry name" value="ARM"/>
    <property type="match status" value="4"/>
</dbReference>
<dbReference type="InterPro" id="IPR051681">
    <property type="entry name" value="Ser/Thr_Kinases-Pseudokinases"/>
</dbReference>